<organism evidence="5 6">
    <name type="scientific">Cyclocybe aegerita</name>
    <name type="common">Black poplar mushroom</name>
    <name type="synonym">Agrocybe aegerita</name>
    <dbReference type="NCBI Taxonomy" id="1973307"/>
    <lineage>
        <taxon>Eukaryota</taxon>
        <taxon>Fungi</taxon>
        <taxon>Dikarya</taxon>
        <taxon>Basidiomycota</taxon>
        <taxon>Agaricomycotina</taxon>
        <taxon>Agaricomycetes</taxon>
        <taxon>Agaricomycetidae</taxon>
        <taxon>Agaricales</taxon>
        <taxon>Agaricineae</taxon>
        <taxon>Bolbitiaceae</taxon>
        <taxon>Cyclocybe</taxon>
    </lineage>
</organism>
<dbReference type="GO" id="GO:0005634">
    <property type="term" value="C:nucleus"/>
    <property type="evidence" value="ECO:0007669"/>
    <property type="project" value="TreeGrafter"/>
</dbReference>
<dbReference type="GO" id="GO:0005544">
    <property type="term" value="F:calcium-dependent phospholipid binding"/>
    <property type="evidence" value="ECO:0007669"/>
    <property type="project" value="InterPro"/>
</dbReference>
<gene>
    <name evidence="5" type="ORF">AAE3_LOCUS7255</name>
</gene>
<evidence type="ECO:0000313" key="5">
    <source>
        <dbReference type="EMBL" id="CAA7264970.1"/>
    </source>
</evidence>
<dbReference type="GO" id="GO:0005886">
    <property type="term" value="C:plasma membrane"/>
    <property type="evidence" value="ECO:0007669"/>
    <property type="project" value="TreeGrafter"/>
</dbReference>
<dbReference type="GO" id="GO:0005737">
    <property type="term" value="C:cytoplasm"/>
    <property type="evidence" value="ECO:0007669"/>
    <property type="project" value="TreeGrafter"/>
</dbReference>
<keyword evidence="6" id="KW-1185">Reference proteome</keyword>
<accession>A0A8S0WCH7</accession>
<dbReference type="Gene3D" id="1.10.220.10">
    <property type="entry name" value="Annexin"/>
    <property type="match status" value="3"/>
</dbReference>
<evidence type="ECO:0008006" key="7">
    <source>
        <dbReference type="Google" id="ProtNLM"/>
    </source>
</evidence>
<dbReference type="OrthoDB" id="37886at2759"/>
<keyword evidence="2" id="KW-0677">Repeat</keyword>
<dbReference type="SMART" id="SM00335">
    <property type="entry name" value="ANX"/>
    <property type="match status" value="3"/>
</dbReference>
<feature type="compositionally biased region" description="Pro residues" evidence="4">
    <location>
        <begin position="49"/>
        <end position="71"/>
    </location>
</feature>
<dbReference type="GO" id="GO:0005509">
    <property type="term" value="F:calcium ion binding"/>
    <property type="evidence" value="ECO:0007669"/>
    <property type="project" value="InterPro"/>
</dbReference>
<evidence type="ECO:0000256" key="4">
    <source>
        <dbReference type="SAM" id="MobiDB-lite"/>
    </source>
</evidence>
<reference evidence="5 6" key="1">
    <citation type="submission" date="2020-01" db="EMBL/GenBank/DDBJ databases">
        <authorList>
            <person name="Gupta K D."/>
        </authorList>
    </citation>
    <scope>NUCLEOTIDE SEQUENCE [LARGE SCALE GENOMIC DNA]</scope>
</reference>
<evidence type="ECO:0000256" key="1">
    <source>
        <dbReference type="ARBA" id="ARBA00007831"/>
    </source>
</evidence>
<keyword evidence="3" id="KW-0041">Annexin</keyword>
<dbReference type="Proteomes" id="UP000467700">
    <property type="component" value="Unassembled WGS sequence"/>
</dbReference>
<name>A0A8S0WCH7_CYCAE</name>
<evidence type="ECO:0000256" key="2">
    <source>
        <dbReference type="ARBA" id="ARBA00022737"/>
    </source>
</evidence>
<dbReference type="AlphaFoldDB" id="A0A8S0WCH7"/>
<feature type="region of interest" description="Disordered" evidence="4">
    <location>
        <begin position="1"/>
        <end position="164"/>
    </location>
</feature>
<feature type="compositionally biased region" description="Pro residues" evidence="4">
    <location>
        <begin position="144"/>
        <end position="154"/>
    </location>
</feature>
<comment type="caution">
    <text evidence="5">The sequence shown here is derived from an EMBL/GenBank/DDBJ whole genome shotgun (WGS) entry which is preliminary data.</text>
</comment>
<evidence type="ECO:0000313" key="6">
    <source>
        <dbReference type="Proteomes" id="UP000467700"/>
    </source>
</evidence>
<dbReference type="InterPro" id="IPR018502">
    <property type="entry name" value="Annexin_repeat"/>
</dbReference>
<sequence length="560" mass="59891">MSSNPSDQAQNPPAGNYPPPAGPPPTGEAPPAAPGAPPPAGQNAYAPPAGYPPPSGPPGAPSAYPPPPGAPPVQYGGAYGYYPPPGQYYPPPGQYPYAQPGYPGYPPPGQYPPAQYPPPSPGTSGAPPGGPPPGSPAPGATGQYPPPAGPPPAQYPGYYPGAPGTPQPPYGAPYGAPQPPYGAPYGAPGYGTPGFPPAPGVPIPVPDYNPHAGQPKDPLIYLDVAIPDPNIEAPPKGAQKVPGYDPTSDFNAIRRFNKDNWTDAQAKNLTKVILNLIPLQTDALGYHCKGELGKSLQDMIDALPLGNYGRVLHARSLGPLGYDVWLLKEATRNLGTNEMILIELILGRPAHEIRWLKTGYKLRYGKDLVDLIKSELSGTFEQLFVMALNAQKPPSTPYDAVDQAKVTADIEALNYAAKKKDELVFFDIFVNRSDRHLSAVIGGFSTQYKSLSRVVKKAFKGDVERALVYMVHRAKPKRDGRGIWQTAKLIESTMRGAGTKDAVLIYRIVRASWDPERIKAVKDAYQRRYGKPLETRMKGESSIYGPYWDALRELMGSTGK</sequence>
<dbReference type="Pfam" id="PF00191">
    <property type="entry name" value="Annexin"/>
    <property type="match status" value="3"/>
</dbReference>
<dbReference type="PANTHER" id="PTHR10502:SF102">
    <property type="entry name" value="ANNEXIN B11"/>
    <property type="match status" value="1"/>
</dbReference>
<dbReference type="GO" id="GO:0012506">
    <property type="term" value="C:vesicle membrane"/>
    <property type="evidence" value="ECO:0007669"/>
    <property type="project" value="TreeGrafter"/>
</dbReference>
<dbReference type="GO" id="GO:0001786">
    <property type="term" value="F:phosphatidylserine binding"/>
    <property type="evidence" value="ECO:0007669"/>
    <property type="project" value="TreeGrafter"/>
</dbReference>
<dbReference type="EMBL" id="CACVBS010000046">
    <property type="protein sequence ID" value="CAA7264970.1"/>
    <property type="molecule type" value="Genomic_DNA"/>
</dbReference>
<dbReference type="PROSITE" id="PS51897">
    <property type="entry name" value="ANNEXIN_2"/>
    <property type="match status" value="1"/>
</dbReference>
<feature type="compositionally biased region" description="Pro residues" evidence="4">
    <location>
        <begin position="15"/>
        <end position="40"/>
    </location>
</feature>
<proteinExistence type="inferred from homology"/>
<feature type="compositionally biased region" description="Pro residues" evidence="4">
    <location>
        <begin position="103"/>
        <end position="121"/>
    </location>
</feature>
<dbReference type="PANTHER" id="PTHR10502">
    <property type="entry name" value="ANNEXIN"/>
    <property type="match status" value="1"/>
</dbReference>
<dbReference type="InterPro" id="IPR037104">
    <property type="entry name" value="Annexin_sf"/>
</dbReference>
<dbReference type="SUPFAM" id="SSF47874">
    <property type="entry name" value="Annexin"/>
    <property type="match status" value="1"/>
</dbReference>
<feature type="compositionally biased region" description="Pro residues" evidence="4">
    <location>
        <begin position="82"/>
        <end position="94"/>
    </location>
</feature>
<protein>
    <recommendedName>
        <fullName evidence="7">Annexin</fullName>
    </recommendedName>
</protein>
<evidence type="ECO:0000256" key="3">
    <source>
        <dbReference type="ARBA" id="ARBA00023216"/>
    </source>
</evidence>
<comment type="similarity">
    <text evidence="1">Belongs to the annexin family.</text>
</comment>